<feature type="transmembrane region" description="Helical" evidence="1">
    <location>
        <begin position="43"/>
        <end position="65"/>
    </location>
</feature>
<feature type="transmembrane region" description="Helical" evidence="1">
    <location>
        <begin position="100"/>
        <end position="125"/>
    </location>
</feature>
<evidence type="ECO:0000256" key="1">
    <source>
        <dbReference type="SAM" id="Phobius"/>
    </source>
</evidence>
<organism evidence="2 3">
    <name type="scientific">Methanobacterium formicicum (strain DSM 3637 / PP1)</name>
    <dbReference type="NCBI Taxonomy" id="1204725"/>
    <lineage>
        <taxon>Archaea</taxon>
        <taxon>Methanobacteriati</taxon>
        <taxon>Methanobacteriota</taxon>
        <taxon>Methanomada group</taxon>
        <taxon>Methanobacteria</taxon>
        <taxon>Methanobacteriales</taxon>
        <taxon>Methanobacteriaceae</taxon>
        <taxon>Methanobacterium</taxon>
    </lineage>
</organism>
<evidence type="ECO:0000313" key="3">
    <source>
        <dbReference type="Proteomes" id="UP000007360"/>
    </source>
</evidence>
<feature type="transmembrane region" description="Helical" evidence="1">
    <location>
        <begin position="137"/>
        <end position="154"/>
    </location>
</feature>
<dbReference type="AlphaFoldDB" id="K2R6Y9"/>
<dbReference type="NCBIfam" id="TIGR04370">
    <property type="entry name" value="glyco_rpt_poly"/>
    <property type="match status" value="1"/>
</dbReference>
<proteinExistence type="predicted"/>
<gene>
    <name evidence="2" type="ORF">A994_01735</name>
</gene>
<dbReference type="PATRIC" id="fig|1204725.3.peg.348"/>
<keyword evidence="1" id="KW-0472">Membrane</keyword>
<dbReference type="Proteomes" id="UP000007360">
    <property type="component" value="Unassembled WGS sequence"/>
</dbReference>
<evidence type="ECO:0008006" key="4">
    <source>
        <dbReference type="Google" id="ProtNLM"/>
    </source>
</evidence>
<evidence type="ECO:0000313" key="2">
    <source>
        <dbReference type="EMBL" id="EKF86967.1"/>
    </source>
</evidence>
<name>K2R6Y9_METFP</name>
<keyword evidence="1" id="KW-0812">Transmembrane</keyword>
<keyword evidence="3" id="KW-1185">Reference proteome</keyword>
<dbReference type="EMBL" id="AMPO01000001">
    <property type="protein sequence ID" value="EKF86967.1"/>
    <property type="molecule type" value="Genomic_DNA"/>
</dbReference>
<feature type="transmembrane region" description="Helical" evidence="1">
    <location>
        <begin position="160"/>
        <end position="193"/>
    </location>
</feature>
<sequence>MKFKSVDIFSPYILVIIIALYVSLAAIAYQEHLRNLQWISSTTWAYVFGGTIFFIAGVFLPKFIYNHNEKLKSLFGGPNVGEKDSAPWYNKLRMLLDERVVLAAVMIAIFLQILNLYLLGGIPILSGYLKFKATTDLWRFAYPLFLPAITILLAKYPRKWYYLLFIIGLGVFAINGYRTTTMAILISGFITLYYTRRMKTSHILISLLIIALVGVAAGYIAVMSIQWQQWALNPLQLVAYRAGFTMMVFDKIVHMAGTTGGTLFQQAFSTGHPRVIVGEVVLHYPLPGGAPTTSITSTIFGPAVLDFGFYAMAIQMFIIGAVLRIIYATQIKANGAFTALYAIVLTHTMIWVETGPTDSVVYIFYFLALIAVVIYATQLMRTHKKPEGNS</sequence>
<reference evidence="2 3" key="1">
    <citation type="journal article" date="2012" name="J. Bacteriol.">
        <title>Draft genome sequence of Methanobacterium formicicum DSM 3637, an archaebacterium isolated from the methane producer amoeba Pelomyxa palustris.</title>
        <authorList>
            <person name="Gutierrez G."/>
        </authorList>
    </citation>
    <scope>NUCLEOTIDE SEQUENCE [LARGE SCALE GENOMIC DNA]</scope>
    <source>
        <strain evidence="3">DSM 3637 / PP1</strain>
    </source>
</reference>
<feature type="transmembrane region" description="Helical" evidence="1">
    <location>
        <begin position="334"/>
        <end position="353"/>
    </location>
</feature>
<accession>K2R6Y9</accession>
<dbReference type="RefSeq" id="WP_004029541.1">
    <property type="nucleotide sequence ID" value="NZ_AMPO01000001.1"/>
</dbReference>
<comment type="caution">
    <text evidence="2">The sequence shown here is derived from an EMBL/GenBank/DDBJ whole genome shotgun (WGS) entry which is preliminary data.</text>
</comment>
<keyword evidence="1" id="KW-1133">Transmembrane helix</keyword>
<protein>
    <recommendedName>
        <fullName evidence="4">Oligosaccharide repeat unit polymerase</fullName>
    </recommendedName>
</protein>
<feature type="transmembrane region" description="Helical" evidence="1">
    <location>
        <begin position="205"/>
        <end position="227"/>
    </location>
</feature>
<dbReference type="OrthoDB" id="70767at2157"/>
<feature type="transmembrane region" description="Helical" evidence="1">
    <location>
        <begin position="307"/>
        <end position="327"/>
    </location>
</feature>
<feature type="transmembrane region" description="Helical" evidence="1">
    <location>
        <begin position="12"/>
        <end position="31"/>
    </location>
</feature>
<feature type="transmembrane region" description="Helical" evidence="1">
    <location>
        <begin position="359"/>
        <end position="377"/>
    </location>
</feature>
<dbReference type="InterPro" id="IPR002760">
    <property type="entry name" value="O_anti_polymase"/>
</dbReference>
<dbReference type="Pfam" id="PF01901">
    <property type="entry name" value="O_anti_polymase"/>
    <property type="match status" value="1"/>
</dbReference>